<reference evidence="11" key="1">
    <citation type="submission" date="2023-03" db="EMBL/GenBank/DDBJ databases">
        <title>Mating type loci evolution in Malassezia.</title>
        <authorList>
            <person name="Coelho M.A."/>
        </authorList>
    </citation>
    <scope>NUCLEOTIDE SEQUENCE</scope>
    <source>
        <strain evidence="11">CBS 14135</strain>
    </source>
</reference>
<feature type="domain" description="3'-5' exonuclease" evidence="10">
    <location>
        <begin position="9"/>
        <end position="116"/>
    </location>
</feature>
<evidence type="ECO:0000259" key="10">
    <source>
        <dbReference type="Pfam" id="PF01612"/>
    </source>
</evidence>
<evidence type="ECO:0000256" key="8">
    <source>
        <dbReference type="ARBA" id="ARBA00040531"/>
    </source>
</evidence>
<evidence type="ECO:0000256" key="5">
    <source>
        <dbReference type="ARBA" id="ARBA00022839"/>
    </source>
</evidence>
<evidence type="ECO:0000256" key="3">
    <source>
        <dbReference type="ARBA" id="ARBA00022723"/>
    </source>
</evidence>
<dbReference type="GO" id="GO:0046872">
    <property type="term" value="F:metal ion binding"/>
    <property type="evidence" value="ECO:0007669"/>
    <property type="project" value="UniProtKB-KW"/>
</dbReference>
<dbReference type="Pfam" id="PF01612">
    <property type="entry name" value="DNA_pol_A_exo1"/>
    <property type="match status" value="1"/>
</dbReference>
<evidence type="ECO:0000256" key="1">
    <source>
        <dbReference type="ARBA" id="ARBA00004123"/>
    </source>
</evidence>
<evidence type="ECO:0000256" key="9">
    <source>
        <dbReference type="ARBA" id="ARBA00042761"/>
    </source>
</evidence>
<proteinExistence type="predicted"/>
<dbReference type="GO" id="GO:0003676">
    <property type="term" value="F:nucleic acid binding"/>
    <property type="evidence" value="ECO:0007669"/>
    <property type="project" value="InterPro"/>
</dbReference>
<keyword evidence="3" id="KW-0479">Metal-binding</keyword>
<protein>
    <recommendedName>
        <fullName evidence="8">3'-5' exonuclease</fullName>
    </recommendedName>
    <alternativeName>
        <fullName evidence="9">Werner Syndrome-like exonuclease</fullName>
    </alternativeName>
</protein>
<organism evidence="11 12">
    <name type="scientific">Malassezia brasiliensis</name>
    <dbReference type="NCBI Taxonomy" id="1821822"/>
    <lineage>
        <taxon>Eukaryota</taxon>
        <taxon>Fungi</taxon>
        <taxon>Dikarya</taxon>
        <taxon>Basidiomycota</taxon>
        <taxon>Ustilaginomycotina</taxon>
        <taxon>Malasseziomycetes</taxon>
        <taxon>Malasseziales</taxon>
        <taxon>Malasseziaceae</taxon>
        <taxon>Malassezia</taxon>
    </lineage>
</organism>
<evidence type="ECO:0000313" key="11">
    <source>
        <dbReference type="EMBL" id="WFC95415.1"/>
    </source>
</evidence>
<evidence type="ECO:0000256" key="6">
    <source>
        <dbReference type="ARBA" id="ARBA00022842"/>
    </source>
</evidence>
<evidence type="ECO:0000313" key="12">
    <source>
        <dbReference type="Proteomes" id="UP001216638"/>
    </source>
</evidence>
<keyword evidence="2" id="KW-0540">Nuclease</keyword>
<sequence length="280" mass="31624">MRSLPESIVKMMADPTVLKVGVAVRNDAHKLRRDFGILSAGLVELSMLAKSVEPDRWQHRRMLISLQDLCNAYLGRQLRKDNIRISRWSRIPLSEKQLEYAASDVFVSLELFHRLVLLMYDQAIKRVATAATAQASEPAPLDAVLETVRATSGEVHSPPKKKSKPKVALAKTQEMMRNPELRAHQRALLAWRAKELDFASLAARAGVKTTTMANYVLRALTEEFDARRIAGRTPLVLESKERARLRAEFGLSTVRRVARQHTGFLRAHGVFSHAELQQMQ</sequence>
<dbReference type="InterPro" id="IPR012337">
    <property type="entry name" value="RNaseH-like_sf"/>
</dbReference>
<dbReference type="InterPro" id="IPR002562">
    <property type="entry name" value="3'-5'_exonuclease_dom"/>
</dbReference>
<gene>
    <name evidence="11" type="ORF">MBRA1_002063</name>
</gene>
<dbReference type="PANTHER" id="PTHR13620:SF109">
    <property type="entry name" value="3'-5' EXONUCLEASE"/>
    <property type="match status" value="1"/>
</dbReference>
<keyword evidence="6" id="KW-0460">Magnesium</keyword>
<evidence type="ECO:0000256" key="7">
    <source>
        <dbReference type="ARBA" id="ARBA00023242"/>
    </source>
</evidence>
<dbReference type="Proteomes" id="UP001216638">
    <property type="component" value="Chromosome 2"/>
</dbReference>
<evidence type="ECO:0000256" key="2">
    <source>
        <dbReference type="ARBA" id="ARBA00022722"/>
    </source>
</evidence>
<evidence type="ECO:0000256" key="4">
    <source>
        <dbReference type="ARBA" id="ARBA00022801"/>
    </source>
</evidence>
<comment type="subcellular location">
    <subcellularLocation>
        <location evidence="1">Nucleus</location>
    </subcellularLocation>
</comment>
<dbReference type="GO" id="GO:0006139">
    <property type="term" value="P:nucleobase-containing compound metabolic process"/>
    <property type="evidence" value="ECO:0007669"/>
    <property type="project" value="InterPro"/>
</dbReference>
<dbReference type="GO" id="GO:0008408">
    <property type="term" value="F:3'-5' exonuclease activity"/>
    <property type="evidence" value="ECO:0007669"/>
    <property type="project" value="InterPro"/>
</dbReference>
<accession>A0AAF0IPW9</accession>
<dbReference type="CDD" id="cd06141">
    <property type="entry name" value="WRN_exo"/>
    <property type="match status" value="1"/>
</dbReference>
<dbReference type="InterPro" id="IPR051132">
    <property type="entry name" value="3-5_Exonuclease_domain"/>
</dbReference>
<keyword evidence="5" id="KW-0269">Exonuclease</keyword>
<dbReference type="PANTHER" id="PTHR13620">
    <property type="entry name" value="3-5 EXONUCLEASE"/>
    <property type="match status" value="1"/>
</dbReference>
<keyword evidence="12" id="KW-1185">Reference proteome</keyword>
<name>A0AAF0IPW9_9BASI</name>
<dbReference type="InterPro" id="IPR036397">
    <property type="entry name" value="RNaseH_sf"/>
</dbReference>
<dbReference type="EMBL" id="CP119952">
    <property type="protein sequence ID" value="WFC95415.1"/>
    <property type="molecule type" value="Genomic_DNA"/>
</dbReference>
<keyword evidence="4" id="KW-0378">Hydrolase</keyword>
<dbReference type="GO" id="GO:0005634">
    <property type="term" value="C:nucleus"/>
    <property type="evidence" value="ECO:0007669"/>
    <property type="project" value="UniProtKB-SubCell"/>
</dbReference>
<dbReference type="AlphaFoldDB" id="A0AAF0IPW9"/>
<keyword evidence="7" id="KW-0539">Nucleus</keyword>
<dbReference type="Gene3D" id="3.30.420.10">
    <property type="entry name" value="Ribonuclease H-like superfamily/Ribonuclease H"/>
    <property type="match status" value="1"/>
</dbReference>
<dbReference type="SUPFAM" id="SSF53098">
    <property type="entry name" value="Ribonuclease H-like"/>
    <property type="match status" value="1"/>
</dbReference>